<evidence type="ECO:0000256" key="2">
    <source>
        <dbReference type="SAM" id="Phobius"/>
    </source>
</evidence>
<feature type="region of interest" description="Disordered" evidence="1">
    <location>
        <begin position="1"/>
        <end position="21"/>
    </location>
</feature>
<protein>
    <recommendedName>
        <fullName evidence="5">Pectinesterase inhibitor domain-containing protein</fullName>
    </recommendedName>
</protein>
<dbReference type="STRING" id="4155.A0A022RAA9"/>
<name>A0A022RAA9_ERYGU</name>
<gene>
    <name evidence="3" type="ORF">MIMGU_mgv1a011859mg</name>
</gene>
<reference evidence="3 4" key="1">
    <citation type="journal article" date="2013" name="Proc. Natl. Acad. Sci. U.S.A.">
        <title>Fine-scale variation in meiotic recombination in Mimulus inferred from population shotgun sequencing.</title>
        <authorList>
            <person name="Hellsten U."/>
            <person name="Wright K.M."/>
            <person name="Jenkins J."/>
            <person name="Shu S."/>
            <person name="Yuan Y."/>
            <person name="Wessler S.R."/>
            <person name="Schmutz J."/>
            <person name="Willis J.H."/>
            <person name="Rokhsar D.S."/>
        </authorList>
    </citation>
    <scope>NUCLEOTIDE SEQUENCE [LARGE SCALE GENOMIC DNA]</scope>
    <source>
        <strain evidence="4">cv. DUN x IM62</strain>
    </source>
</reference>
<evidence type="ECO:0000313" key="3">
    <source>
        <dbReference type="EMBL" id="EYU35850.1"/>
    </source>
</evidence>
<keyword evidence="2" id="KW-1133">Transmembrane helix</keyword>
<dbReference type="AlphaFoldDB" id="A0A022RAA9"/>
<accession>A0A022RAA9</accession>
<feature type="compositionally biased region" description="Polar residues" evidence="1">
    <location>
        <begin position="1"/>
        <end position="13"/>
    </location>
</feature>
<evidence type="ECO:0000313" key="4">
    <source>
        <dbReference type="Proteomes" id="UP000030748"/>
    </source>
</evidence>
<organism evidence="3 4">
    <name type="scientific">Erythranthe guttata</name>
    <name type="common">Yellow monkey flower</name>
    <name type="synonym">Mimulus guttatus</name>
    <dbReference type="NCBI Taxonomy" id="4155"/>
    <lineage>
        <taxon>Eukaryota</taxon>
        <taxon>Viridiplantae</taxon>
        <taxon>Streptophyta</taxon>
        <taxon>Embryophyta</taxon>
        <taxon>Tracheophyta</taxon>
        <taxon>Spermatophyta</taxon>
        <taxon>Magnoliopsida</taxon>
        <taxon>eudicotyledons</taxon>
        <taxon>Gunneridae</taxon>
        <taxon>Pentapetalae</taxon>
        <taxon>asterids</taxon>
        <taxon>lamiids</taxon>
        <taxon>Lamiales</taxon>
        <taxon>Phrymaceae</taxon>
        <taxon>Erythranthe</taxon>
    </lineage>
</organism>
<evidence type="ECO:0008006" key="5">
    <source>
        <dbReference type="Google" id="ProtNLM"/>
    </source>
</evidence>
<dbReference type="Proteomes" id="UP000030748">
    <property type="component" value="Unassembled WGS sequence"/>
</dbReference>
<keyword evidence="2" id="KW-0812">Transmembrane</keyword>
<proteinExistence type="predicted"/>
<sequence>MNSAINNNNTTKTPSEEDDDANLSKFRRRNNILILVFATFSVSLTLTISALIFNLVRHVDSESGHLTRLNPAVRAFYEAAICNTPACREAFNPIINNTTRTRSIITDPNQIFILSLQAAAEQLQNITVTTDKNCSDSLRFGSDQIRYVLATVRGDPFVEKRSFGQRVAIVEGIGLAEDDLNPCVDYLLDDVESTAVSEARAKVLRVMVYLSSSREFAGRYYEDMHQRYRDVAVVDWRNMVSDHMFIICICGLQLLFIFFLYWTLFRFG</sequence>
<keyword evidence="2" id="KW-0472">Membrane</keyword>
<keyword evidence="4" id="KW-1185">Reference proteome</keyword>
<feature type="transmembrane region" description="Helical" evidence="2">
    <location>
        <begin position="32"/>
        <end position="56"/>
    </location>
</feature>
<evidence type="ECO:0000256" key="1">
    <source>
        <dbReference type="SAM" id="MobiDB-lite"/>
    </source>
</evidence>
<dbReference type="EMBL" id="KI630593">
    <property type="protein sequence ID" value="EYU35850.1"/>
    <property type="molecule type" value="Genomic_DNA"/>
</dbReference>
<feature type="transmembrane region" description="Helical" evidence="2">
    <location>
        <begin position="244"/>
        <end position="264"/>
    </location>
</feature>
<dbReference type="PhylomeDB" id="A0A022RAA9"/>